<protein>
    <submittedName>
        <fullName evidence="1">Uncharacterized protein</fullName>
    </submittedName>
</protein>
<dbReference type="AlphaFoldDB" id="A0A938Y1W4"/>
<dbReference type="Pfam" id="PF08890">
    <property type="entry name" value="Phage_TAC_5"/>
    <property type="match status" value="1"/>
</dbReference>
<dbReference type="RefSeq" id="WP_204518629.1">
    <property type="nucleotide sequence ID" value="NZ_BAABIN010000005.1"/>
</dbReference>
<evidence type="ECO:0000313" key="1">
    <source>
        <dbReference type="EMBL" id="MBM7590879.1"/>
    </source>
</evidence>
<keyword evidence="2" id="KW-1185">Reference proteome</keyword>
<reference evidence="1" key="1">
    <citation type="submission" date="2021-01" db="EMBL/GenBank/DDBJ databases">
        <title>Genomic Encyclopedia of Type Strains, Phase IV (KMG-IV): sequencing the most valuable type-strain genomes for metagenomic binning, comparative biology and taxonomic classification.</title>
        <authorList>
            <person name="Goeker M."/>
        </authorList>
    </citation>
    <scope>NUCLEOTIDE SEQUENCE</scope>
    <source>
        <strain evidence="1">DSM 25523</strain>
    </source>
</reference>
<dbReference type="Proteomes" id="UP000717624">
    <property type="component" value="Unassembled WGS sequence"/>
</dbReference>
<dbReference type="InterPro" id="IPR014986">
    <property type="entry name" value="XkdN-like"/>
</dbReference>
<proteinExistence type="predicted"/>
<dbReference type="Gene3D" id="3.30.2220.30">
    <property type="match status" value="1"/>
</dbReference>
<evidence type="ECO:0000313" key="2">
    <source>
        <dbReference type="Proteomes" id="UP000717624"/>
    </source>
</evidence>
<dbReference type="InterPro" id="IPR038559">
    <property type="entry name" value="XkdN-like_sf"/>
</dbReference>
<gene>
    <name evidence="1" type="ORF">JOD01_002491</name>
</gene>
<sequence>MSEFLTMEEFLGMNTQVDAKGEWEWKRKGVKLPIRAVPGDVYYKARKAALKVSVTGKKSKAERKVEFDDLRFKAEIIIAGIDTDRTNFRIDSQQALAKYGKLAAYEVVPCIFPSPKELDDLYDAIAEISDFADDEEAEEEVKN</sequence>
<accession>A0A938Y1W4</accession>
<organism evidence="1 2">
    <name type="scientific">Brevibacillus fulvus</name>
    <dbReference type="NCBI Taxonomy" id="1125967"/>
    <lineage>
        <taxon>Bacteria</taxon>
        <taxon>Bacillati</taxon>
        <taxon>Bacillota</taxon>
        <taxon>Bacilli</taxon>
        <taxon>Bacillales</taxon>
        <taxon>Paenibacillaceae</taxon>
        <taxon>Brevibacillus</taxon>
    </lineage>
</organism>
<name>A0A938Y1W4_9BACL</name>
<dbReference type="EMBL" id="JAFBEB010000008">
    <property type="protein sequence ID" value="MBM7590879.1"/>
    <property type="molecule type" value="Genomic_DNA"/>
</dbReference>
<comment type="caution">
    <text evidence="1">The sequence shown here is derived from an EMBL/GenBank/DDBJ whole genome shotgun (WGS) entry which is preliminary data.</text>
</comment>